<accession>A0A7S4A5R8</accession>
<feature type="region of interest" description="Disordered" evidence="1">
    <location>
        <begin position="49"/>
        <end position="81"/>
    </location>
</feature>
<evidence type="ECO:0000313" key="2">
    <source>
        <dbReference type="EMBL" id="CAE0704505.1"/>
    </source>
</evidence>
<feature type="compositionally biased region" description="Low complexity" evidence="1">
    <location>
        <begin position="59"/>
        <end position="81"/>
    </location>
</feature>
<reference evidence="2" key="1">
    <citation type="submission" date="2021-01" db="EMBL/GenBank/DDBJ databases">
        <authorList>
            <person name="Corre E."/>
            <person name="Pelletier E."/>
            <person name="Niang G."/>
            <person name="Scheremetjew M."/>
            <person name="Finn R."/>
            <person name="Kale V."/>
            <person name="Holt S."/>
            <person name="Cochrane G."/>
            <person name="Meng A."/>
            <person name="Brown T."/>
            <person name="Cohen L."/>
        </authorList>
    </citation>
    <scope>NUCLEOTIDE SEQUENCE</scope>
    <source>
        <strain evidence="2">CCMP1756</strain>
    </source>
</reference>
<evidence type="ECO:0000256" key="1">
    <source>
        <dbReference type="SAM" id="MobiDB-lite"/>
    </source>
</evidence>
<dbReference type="AlphaFoldDB" id="A0A7S4A5R8"/>
<sequence length="353" mass="39284">MTLVKKRPPRRQDCTFKRSNELRTMRRRIALLSSFLACSHALVAPPKALQPMQPRRAADAGAATTSDAPPATAAAPTAAEAANGHQRKTAAVFGFFGASDRELALIEKRYAKNGYECVVVPSPVKEVARPSGWYKNFRRNARLGKEHELARHFDVVHCMSGGFLNYYLTRGAGVPLACDTLLLDSTPILPKPRAFTTFARQFMRDALPFGKVVDLFPQPLHLFLIRTRWSVTAFRLRVQHWFLRRLGRHPCAWRDLTTRWLRVSSSAARRGNYEPIVAHAARVAFGRAPAAPPPKRAVFLHNPADPYLSRDDVLATVGAAERLGLASAVHEVATNHVQTIFQKPRIIFEGALA</sequence>
<proteinExistence type="predicted"/>
<dbReference type="EMBL" id="HBIW01023124">
    <property type="protein sequence ID" value="CAE0704505.1"/>
    <property type="molecule type" value="Transcribed_RNA"/>
</dbReference>
<gene>
    <name evidence="2" type="ORF">PCAL00307_LOCUS19953</name>
</gene>
<organism evidence="2">
    <name type="scientific">Pelagomonas calceolata</name>
    <dbReference type="NCBI Taxonomy" id="35677"/>
    <lineage>
        <taxon>Eukaryota</taxon>
        <taxon>Sar</taxon>
        <taxon>Stramenopiles</taxon>
        <taxon>Ochrophyta</taxon>
        <taxon>Pelagophyceae</taxon>
        <taxon>Pelagomonadales</taxon>
        <taxon>Pelagomonadaceae</taxon>
        <taxon>Pelagomonas</taxon>
    </lineage>
</organism>
<protein>
    <recommendedName>
        <fullName evidence="3">Alpha/beta hydrolase</fullName>
    </recommendedName>
</protein>
<evidence type="ECO:0008006" key="3">
    <source>
        <dbReference type="Google" id="ProtNLM"/>
    </source>
</evidence>
<name>A0A7S4A5R8_9STRA</name>